<dbReference type="HOGENOM" id="CLU_078518_3_0_7"/>
<accession>A0A0H3A9D2</accession>
<dbReference type="NCBIfam" id="TIGR02135">
    <property type="entry name" value="phoU_full"/>
    <property type="match status" value="1"/>
</dbReference>
<evidence type="ECO:0000256" key="3">
    <source>
        <dbReference type="ARBA" id="ARBA00011738"/>
    </source>
</evidence>
<dbReference type="GO" id="GO:0005737">
    <property type="term" value="C:cytoplasm"/>
    <property type="evidence" value="ECO:0007669"/>
    <property type="project" value="UniProtKB-SubCell"/>
</dbReference>
<dbReference type="EMBL" id="CP000527">
    <property type="protein sequence ID" value="ABM28925.1"/>
    <property type="molecule type" value="Genomic_DNA"/>
</dbReference>
<dbReference type="Pfam" id="PF01895">
    <property type="entry name" value="PhoU"/>
    <property type="match status" value="2"/>
</dbReference>
<keyword evidence="6 8" id="KW-0592">Phosphate transport</keyword>
<dbReference type="GO" id="GO:0030643">
    <property type="term" value="P:intracellular phosphate ion homeostasis"/>
    <property type="evidence" value="ECO:0007669"/>
    <property type="project" value="InterPro"/>
</dbReference>
<comment type="function">
    <text evidence="7 8">Plays a role in the regulation of phosphate uptake.</text>
</comment>
<dbReference type="GO" id="GO:0006817">
    <property type="term" value="P:phosphate ion transport"/>
    <property type="evidence" value="ECO:0007669"/>
    <property type="project" value="UniProtKB-KW"/>
</dbReference>
<reference evidence="11" key="1">
    <citation type="journal article" date="2009" name="Environ. Microbiol.">
        <title>Contribution of mobile genetic elements to Desulfovibrio vulgaris genome plasticity.</title>
        <authorList>
            <person name="Walker C.B."/>
            <person name="Stolyar S."/>
            <person name="Chivian D."/>
            <person name="Pinel N."/>
            <person name="Gabster J.A."/>
            <person name="Dehal P.S."/>
            <person name="He Z."/>
            <person name="Yang Z.K."/>
            <person name="Yen H.C."/>
            <person name="Zhou J."/>
            <person name="Wall J.D."/>
            <person name="Hazen T.C."/>
            <person name="Arkin A.P."/>
            <person name="Stahl D.A."/>
        </authorList>
    </citation>
    <scope>NUCLEOTIDE SEQUENCE [LARGE SCALE GENOMIC DNA]</scope>
    <source>
        <strain evidence="11">DP4</strain>
    </source>
</reference>
<dbReference type="PANTHER" id="PTHR42930:SF3">
    <property type="entry name" value="PHOSPHATE-SPECIFIC TRANSPORT SYSTEM ACCESSORY PROTEIN PHOU"/>
    <property type="match status" value="1"/>
</dbReference>
<evidence type="ECO:0000256" key="2">
    <source>
        <dbReference type="ARBA" id="ARBA00008107"/>
    </source>
</evidence>
<keyword evidence="4 8" id="KW-0813">Transport</keyword>
<evidence type="ECO:0000313" key="11">
    <source>
        <dbReference type="Proteomes" id="UP000009173"/>
    </source>
</evidence>
<gene>
    <name evidence="10" type="ordered locus">Dvul_1909</name>
</gene>
<dbReference type="InterPro" id="IPR038078">
    <property type="entry name" value="PhoU-like_sf"/>
</dbReference>
<name>A0A0H3A9D2_NITV4</name>
<comment type="similarity">
    <text evidence="2 8">Belongs to the PhoU family.</text>
</comment>
<comment type="subunit">
    <text evidence="3 8">Homodimer.</text>
</comment>
<dbReference type="PIRSF" id="PIRSF003107">
    <property type="entry name" value="PhoU"/>
    <property type="match status" value="1"/>
</dbReference>
<dbReference type="Gene3D" id="1.20.58.220">
    <property type="entry name" value="Phosphate transport system protein phou homolog 2, domain 2"/>
    <property type="match status" value="1"/>
</dbReference>
<dbReference type="InterPro" id="IPR028366">
    <property type="entry name" value="PhoU"/>
</dbReference>
<dbReference type="Proteomes" id="UP000009173">
    <property type="component" value="Chromosome"/>
</dbReference>
<feature type="domain" description="PhoU" evidence="9">
    <location>
        <begin position="120"/>
        <end position="204"/>
    </location>
</feature>
<evidence type="ECO:0000259" key="9">
    <source>
        <dbReference type="Pfam" id="PF01895"/>
    </source>
</evidence>
<evidence type="ECO:0000256" key="4">
    <source>
        <dbReference type="ARBA" id="ARBA00022448"/>
    </source>
</evidence>
<evidence type="ECO:0000256" key="6">
    <source>
        <dbReference type="ARBA" id="ARBA00022592"/>
    </source>
</evidence>
<evidence type="ECO:0000313" key="10">
    <source>
        <dbReference type="EMBL" id="ABM28925.1"/>
    </source>
</evidence>
<keyword evidence="5 8" id="KW-0963">Cytoplasm</keyword>
<sequence>METHFHRELQKLRLTILEMAAHATTAIEDATTALIRRDVDLAGKVVAGDRHINALECDVDERSLRLIALDQPMAVDLRSIVATMRLSMDLERIGDESSNIARYARFLAERPKLSGLEGLEQLTGHAVGMARKAIDSFRNGDPGSAREVLVLDRRCNEIERETRAGFMEMMRKDGDTVERALHAIFAARSLERVGDLSTNIAESVIFIEEGLNIKHSCPQKV</sequence>
<feature type="domain" description="PhoU" evidence="9">
    <location>
        <begin position="16"/>
        <end position="103"/>
    </location>
</feature>
<dbReference type="FunFam" id="1.20.58.220:FF:000004">
    <property type="entry name" value="Phosphate-specific transport system accessory protein PhoU"/>
    <property type="match status" value="1"/>
</dbReference>
<dbReference type="RefSeq" id="WP_011792538.1">
    <property type="nucleotide sequence ID" value="NC_008751.1"/>
</dbReference>
<evidence type="ECO:0000256" key="7">
    <source>
        <dbReference type="ARBA" id="ARBA00056181"/>
    </source>
</evidence>
<dbReference type="GO" id="GO:0045936">
    <property type="term" value="P:negative regulation of phosphate metabolic process"/>
    <property type="evidence" value="ECO:0007669"/>
    <property type="project" value="InterPro"/>
</dbReference>
<organism evidence="10 11">
    <name type="scientific">Nitratidesulfovibrio vulgaris (strain DP4)</name>
    <name type="common">Desulfovibrio vulgaris</name>
    <dbReference type="NCBI Taxonomy" id="391774"/>
    <lineage>
        <taxon>Bacteria</taxon>
        <taxon>Pseudomonadati</taxon>
        <taxon>Thermodesulfobacteriota</taxon>
        <taxon>Desulfovibrionia</taxon>
        <taxon>Desulfovibrionales</taxon>
        <taxon>Desulfovibrionaceae</taxon>
        <taxon>Nitratidesulfovibrio</taxon>
    </lineage>
</organism>
<evidence type="ECO:0000256" key="5">
    <source>
        <dbReference type="ARBA" id="ARBA00022490"/>
    </source>
</evidence>
<comment type="subcellular location">
    <subcellularLocation>
        <location evidence="1 8">Cytoplasm</location>
    </subcellularLocation>
</comment>
<evidence type="ECO:0000256" key="8">
    <source>
        <dbReference type="PIRNR" id="PIRNR003107"/>
    </source>
</evidence>
<dbReference type="AlphaFoldDB" id="A0A0H3A9D2"/>
<protein>
    <recommendedName>
        <fullName evidence="8">Phosphate-specific transport system accessory protein PhoU</fullName>
    </recommendedName>
</protein>
<dbReference type="KEGG" id="dvl:Dvul_1909"/>
<proteinExistence type="inferred from homology"/>
<dbReference type="SUPFAM" id="SSF109755">
    <property type="entry name" value="PhoU-like"/>
    <property type="match status" value="1"/>
</dbReference>
<evidence type="ECO:0000256" key="1">
    <source>
        <dbReference type="ARBA" id="ARBA00004496"/>
    </source>
</evidence>
<dbReference type="PANTHER" id="PTHR42930">
    <property type="entry name" value="PHOSPHATE-SPECIFIC TRANSPORT SYSTEM ACCESSORY PROTEIN PHOU"/>
    <property type="match status" value="1"/>
</dbReference>
<dbReference type="InterPro" id="IPR026022">
    <property type="entry name" value="PhoU_dom"/>
</dbReference>